<dbReference type="NCBIfam" id="TIGR01643">
    <property type="entry name" value="YD_repeat_2x"/>
    <property type="match status" value="10"/>
</dbReference>
<feature type="transmembrane region" description="Helical" evidence="3">
    <location>
        <begin position="20"/>
        <end position="45"/>
    </location>
</feature>
<feature type="domain" description="TNT" evidence="4">
    <location>
        <begin position="1419"/>
        <end position="1511"/>
    </location>
</feature>
<dbReference type="Gene3D" id="2.60.200.60">
    <property type="match status" value="1"/>
</dbReference>
<feature type="transmembrane region" description="Helical" evidence="3">
    <location>
        <begin position="52"/>
        <end position="74"/>
    </location>
</feature>
<name>A0ABD7RX71_ECTME</name>
<dbReference type="PANTHER" id="PTHR32305">
    <property type="match status" value="1"/>
</dbReference>
<dbReference type="Proteomes" id="UP000317327">
    <property type="component" value="Unassembled WGS sequence"/>
</dbReference>
<reference evidence="7 8" key="1">
    <citation type="submission" date="2019-01" db="EMBL/GenBank/DDBJ databases">
        <title>Whole genome shotgun sequencing of Pseudomonas spp. isolated by its ability to degrade furfural.</title>
        <authorList>
            <person name="Donoso R."/>
            <person name="Farkas C."/>
            <person name="Villegas P."/>
            <person name="Gonzales-Toro F."/>
            <person name="Guajardo-Parra M."/>
            <person name="Araya-Nail M."/>
            <person name="Morgante V."/>
            <person name="Perez-Pantoja D."/>
        </authorList>
    </citation>
    <scope>NUCLEOTIDE SEQUENCE [LARGE SCALE GENOMIC DNA]</scope>
    <source>
        <strain evidence="7 8">VN231</strain>
    </source>
</reference>
<evidence type="ECO:0000313" key="7">
    <source>
        <dbReference type="EMBL" id="TRO18680.1"/>
    </source>
</evidence>
<organism evidence="7 8">
    <name type="scientific">Ectopseudomonas mendocina</name>
    <name type="common">Pseudomonas mendocina</name>
    <dbReference type="NCBI Taxonomy" id="300"/>
    <lineage>
        <taxon>Bacteria</taxon>
        <taxon>Pseudomonadati</taxon>
        <taxon>Pseudomonadota</taxon>
        <taxon>Gammaproteobacteria</taxon>
        <taxon>Pseudomonadales</taxon>
        <taxon>Pseudomonadaceae</taxon>
        <taxon>Ectopseudomonas</taxon>
    </lineage>
</organism>
<protein>
    <submittedName>
        <fullName evidence="7">DUF4237 domain-containing protein</fullName>
    </submittedName>
</protein>
<evidence type="ECO:0000256" key="1">
    <source>
        <dbReference type="ARBA" id="ARBA00022737"/>
    </source>
</evidence>
<dbReference type="Pfam" id="PF20148">
    <property type="entry name" value="DUF6531"/>
    <property type="match status" value="1"/>
</dbReference>
<dbReference type="InterPro" id="IPR050708">
    <property type="entry name" value="T6SS_VgrG/RHS"/>
</dbReference>
<dbReference type="PANTHER" id="PTHR32305:SF15">
    <property type="entry name" value="PROTEIN RHSA-RELATED"/>
    <property type="match status" value="1"/>
</dbReference>
<dbReference type="SUPFAM" id="SSF50969">
    <property type="entry name" value="YVTN repeat-like/Quinoprotein amine dehydrogenase"/>
    <property type="match status" value="1"/>
</dbReference>
<dbReference type="InterPro" id="IPR056823">
    <property type="entry name" value="TEN-like_YD-shell"/>
</dbReference>
<gene>
    <name evidence="7" type="ORF">EQ836_09650</name>
</gene>
<sequence>MSDALWAARLGDDLLHTTLLADIVGGVLEVAAYAAITAVACAAIVAATGLTVLTGGLGGFVLAAVVGIAVGVGMNKTGWDKGLTTLCEGLGNAISPPNVQAKIVTGANKTKTNGMPSARAAGKLGSAAAPSGTELEQAPPAEEPEPSFLDMAKSFFSEMWQPTVAQPAPGVIPCPLDAIECKKHPPMPVQLLAEGSIKVSIEGQPAVRSGDRSTCEATVVESGNISPNVRIGGDAVVVQPIRSGKTPGIGLALAVLMALRGNPRKLCSKLPCLAAGFVGNMAMGGATAYATNAISNALGSASSGAPNPVHASTGAKVLGEDDDLDFVLPGLMPIEWQRFYSSRDERRDGLLGAGWSLPFEIAVQVRAHSQGSEALTYIDEQGRPIEIGSLPPGDACYSPGEGLSFRRDDSGALLVESVDGLYRLFEPLPEAPQRLRLSKLGDRNDNRLLLEYDAAGRLRAVRDGHNQLCIELIADARHPQRLGRVERLFADERREVLVAYVYDAQGDLSEVRDDKGQLLRRFVYDSGRRLIEHQRPTGLRCFYEWGEFQGADGREWRVTRHWTDDGDEYRLQYDLDAGITRVTDGLGRTSERHWNSQYQITRYRDALGQLWLFEWNDERQLLAAVAPDGARWQFAYDESGNLCETLDPLGRRDFTQWLGHWSLPQAETDAVGNAWQYRYDKRGNCIAEIDPLGHVTRYRYDTSGLPVEIIDASGKRKTLRWNALGQLTEQVDCSGYPTRFAYDERGNLVQITDALGEITRYHYDSQGRLLQTQLADGRCEEFQRDAIGQLSAYLDPAGKPVRYRYDRRGQVRQRIDALGRSVGFEYDAYGRLLALSNENDERYRFSWDVLDRLTAQHDLDDSARHYRYDPQGNLIGLAYTPAPHGTGLGSVPEAPPAPIIHRFERDAVGRLIAKLTDDGRTEYAYDPLDRLTGIDFSAVDGQVQSLAFAYDALGQLLSEQSAAGALQHAYDELGNLLETQLPDQRRIRRLYYGSGHLQLLNLDDQLVSRFERDRLHREVLRTQGQLVTRSQYDRTGRLTARLRRRLETPVQLPAEAERRYAFDPSDNLIGRLDRDPACQREQKQQLHYDASGRIIASQDLIRGNLETYSYDAAANLLHPVGGDAASSGWVRHNKLLTYQDKRYRYDAFGRLVEKRSGRHQVQRLSYDAEHRVREVTNNDGSRVVMHYDPLGRRIGKSHYDAHGVLLGQTDFTWDGLRLLSETRNGRHSLYLYDEGSYDPLARVDGQGEHARLRYYHTDPNGLPQQLTEDDGRCIWQARYQVWGNTLAEQQESFFVEEQNLRFQGQYLDRETGLHYNTFRFYDPDIGRFISPDPIGLGGGINLYQYAPNPIAWVDPLGLKCSNSWNSFQARSKGVFSSRGQAAKAYSLWKKRDWKALEAFMGPGAWPPNRGFVKVKPVVLQPGTKIDRYGGWMDNGKFKDSGTFASPAGASFGSRALPQNTLNKPLNTYEVVKPVKADAGPAIPWFGQPGKGTQYELSKSIDELLKQGAIKKFS</sequence>
<evidence type="ECO:0000259" key="4">
    <source>
        <dbReference type="Pfam" id="PF14021"/>
    </source>
</evidence>
<accession>A0ABD7RX71</accession>
<dbReference type="InterPro" id="IPR022385">
    <property type="entry name" value="Rhs_assc_core"/>
</dbReference>
<dbReference type="Gene3D" id="2.180.10.10">
    <property type="entry name" value="RHS repeat-associated core"/>
    <property type="match status" value="3"/>
</dbReference>
<dbReference type="InterPro" id="IPR031325">
    <property type="entry name" value="RHS_repeat"/>
</dbReference>
<keyword evidence="3" id="KW-1133">Transmembrane helix</keyword>
<dbReference type="PRINTS" id="PR00394">
    <property type="entry name" value="RHSPROTEIN"/>
</dbReference>
<evidence type="ECO:0000256" key="2">
    <source>
        <dbReference type="SAM" id="MobiDB-lite"/>
    </source>
</evidence>
<dbReference type="InterPro" id="IPR025331">
    <property type="entry name" value="TNT"/>
</dbReference>
<dbReference type="InterPro" id="IPR006530">
    <property type="entry name" value="YD"/>
</dbReference>
<dbReference type="CDD" id="cd14742">
    <property type="entry name" value="PAAR_RHS"/>
    <property type="match status" value="1"/>
</dbReference>
<dbReference type="Pfam" id="PF25023">
    <property type="entry name" value="TEN_YD-shell"/>
    <property type="match status" value="3"/>
</dbReference>
<dbReference type="Pfam" id="PF14021">
    <property type="entry name" value="TNT"/>
    <property type="match status" value="1"/>
</dbReference>
<proteinExistence type="predicted"/>
<dbReference type="NCBIfam" id="TIGR03696">
    <property type="entry name" value="Rhs_assc_core"/>
    <property type="match status" value="1"/>
</dbReference>
<keyword evidence="3" id="KW-0472">Membrane</keyword>
<keyword evidence="3" id="KW-0812">Transmembrane</keyword>
<feature type="region of interest" description="Disordered" evidence="2">
    <location>
        <begin position="110"/>
        <end position="144"/>
    </location>
</feature>
<feature type="domain" description="Teneurin-like YD-shell" evidence="6">
    <location>
        <begin position="445"/>
        <end position="648"/>
    </location>
</feature>
<evidence type="ECO:0000313" key="8">
    <source>
        <dbReference type="Proteomes" id="UP000317327"/>
    </source>
</evidence>
<evidence type="ECO:0000259" key="6">
    <source>
        <dbReference type="Pfam" id="PF25023"/>
    </source>
</evidence>
<keyword evidence="1" id="KW-0677">Repeat</keyword>
<feature type="domain" description="DUF6531" evidence="5">
    <location>
        <begin position="307"/>
        <end position="385"/>
    </location>
</feature>
<dbReference type="EMBL" id="SCFV01000004">
    <property type="protein sequence ID" value="TRO18680.1"/>
    <property type="molecule type" value="Genomic_DNA"/>
</dbReference>
<feature type="compositionally biased region" description="Low complexity" evidence="2">
    <location>
        <begin position="117"/>
        <end position="140"/>
    </location>
</feature>
<feature type="domain" description="Teneurin-like YD-shell" evidence="6">
    <location>
        <begin position="1080"/>
        <end position="1332"/>
    </location>
</feature>
<dbReference type="RefSeq" id="WP_143501183.1">
    <property type="nucleotide sequence ID" value="NZ_SCFV01000004.1"/>
</dbReference>
<evidence type="ECO:0000256" key="3">
    <source>
        <dbReference type="SAM" id="Phobius"/>
    </source>
</evidence>
<dbReference type="InterPro" id="IPR045351">
    <property type="entry name" value="DUF6531"/>
</dbReference>
<feature type="domain" description="Teneurin-like YD-shell" evidence="6">
    <location>
        <begin position="738"/>
        <end position="871"/>
    </location>
</feature>
<dbReference type="InterPro" id="IPR011044">
    <property type="entry name" value="Quino_amine_DH_bsu"/>
</dbReference>
<comment type="caution">
    <text evidence="7">The sequence shown here is derived from an EMBL/GenBank/DDBJ whole genome shotgun (WGS) entry which is preliminary data.</text>
</comment>
<evidence type="ECO:0000259" key="5">
    <source>
        <dbReference type="Pfam" id="PF20148"/>
    </source>
</evidence>
<dbReference type="Pfam" id="PF05593">
    <property type="entry name" value="RHS_repeat"/>
    <property type="match status" value="1"/>
</dbReference>